<dbReference type="AlphaFoldDB" id="A0A0S6W610"/>
<keyword evidence="5" id="KW-1185">Reference proteome</keyword>
<evidence type="ECO:0000313" key="5">
    <source>
        <dbReference type="Proteomes" id="UP000030661"/>
    </source>
</evidence>
<evidence type="ECO:0000313" key="4">
    <source>
        <dbReference type="EMBL" id="GAK55031.1"/>
    </source>
</evidence>
<dbReference type="eggNOG" id="COG0784">
    <property type="taxonomic scope" value="Bacteria"/>
</dbReference>
<sequence length="143" mass="16616">MFISLYMDTGEESMLKKAILCVDDEKIILQSLKAQIKKYFGDRFVYEFAESGSEAWEVIEELQNDGIEILLIVSDWLMPNMKGDELLIQVHKKYPHIVKVMLTGQADHDAIERTRQQANLHRCLYKPWEEQELIDTLVSGLNV</sequence>
<dbReference type="SMART" id="SM00448">
    <property type="entry name" value="REC"/>
    <property type="match status" value="1"/>
</dbReference>
<reference evidence="4" key="1">
    <citation type="journal article" date="2015" name="PeerJ">
        <title>First genomic representation of candidate bacterial phylum KSB3 points to enhanced environmental sensing as a trigger of wastewater bulking.</title>
        <authorList>
            <person name="Sekiguchi Y."/>
            <person name="Ohashi A."/>
            <person name="Parks D.H."/>
            <person name="Yamauchi T."/>
            <person name="Tyson G.W."/>
            <person name="Hugenholtz P."/>
        </authorList>
    </citation>
    <scope>NUCLEOTIDE SEQUENCE [LARGE SCALE GENOMIC DNA]</scope>
</reference>
<dbReference type="InterPro" id="IPR001789">
    <property type="entry name" value="Sig_transdc_resp-reg_receiver"/>
</dbReference>
<accession>A0A0S6W610</accession>
<dbReference type="Gene3D" id="3.40.50.2300">
    <property type="match status" value="1"/>
</dbReference>
<feature type="domain" description="Response regulatory" evidence="3">
    <location>
        <begin position="18"/>
        <end position="141"/>
    </location>
</feature>
<name>A0A0S6W610_VECG1</name>
<dbReference type="Proteomes" id="UP000030661">
    <property type="component" value="Unassembled WGS sequence"/>
</dbReference>
<dbReference type="PANTHER" id="PTHR44591:SF19">
    <property type="entry name" value="TWO-COMPONENT RESPONSE REGULATOR-RELATED"/>
    <property type="match status" value="1"/>
</dbReference>
<evidence type="ECO:0000259" key="3">
    <source>
        <dbReference type="PROSITE" id="PS50110"/>
    </source>
</evidence>
<dbReference type="STRING" id="1499967.U27_01862"/>
<feature type="modified residue" description="4-aspartylphosphate" evidence="2">
    <location>
        <position position="75"/>
    </location>
</feature>
<dbReference type="HOGENOM" id="CLU_000445_69_8_0"/>
<evidence type="ECO:0000256" key="1">
    <source>
        <dbReference type="ARBA" id="ARBA00022553"/>
    </source>
</evidence>
<dbReference type="InterPro" id="IPR050595">
    <property type="entry name" value="Bact_response_regulator"/>
</dbReference>
<keyword evidence="1 2" id="KW-0597">Phosphoprotein</keyword>
<gene>
    <name evidence="4" type="ORF">U27_01862</name>
</gene>
<organism evidence="4">
    <name type="scientific">Vecturithrix granuli</name>
    <dbReference type="NCBI Taxonomy" id="1499967"/>
    <lineage>
        <taxon>Bacteria</taxon>
        <taxon>Candidatus Moduliflexota</taxon>
        <taxon>Candidatus Vecturitrichia</taxon>
        <taxon>Candidatus Vecturitrichales</taxon>
        <taxon>Candidatus Vecturitrichaceae</taxon>
        <taxon>Candidatus Vecturithrix</taxon>
    </lineage>
</organism>
<dbReference type="PANTHER" id="PTHR44591">
    <property type="entry name" value="STRESS RESPONSE REGULATOR PROTEIN 1"/>
    <property type="match status" value="1"/>
</dbReference>
<evidence type="ECO:0000256" key="2">
    <source>
        <dbReference type="PROSITE-ProRule" id="PRU00169"/>
    </source>
</evidence>
<dbReference type="SUPFAM" id="SSF52172">
    <property type="entry name" value="CheY-like"/>
    <property type="match status" value="1"/>
</dbReference>
<proteinExistence type="predicted"/>
<dbReference type="InterPro" id="IPR011006">
    <property type="entry name" value="CheY-like_superfamily"/>
</dbReference>
<dbReference type="EMBL" id="DF820463">
    <property type="protein sequence ID" value="GAK55031.1"/>
    <property type="molecule type" value="Genomic_DNA"/>
</dbReference>
<dbReference type="Pfam" id="PF00072">
    <property type="entry name" value="Response_reg"/>
    <property type="match status" value="1"/>
</dbReference>
<dbReference type="GO" id="GO:0000160">
    <property type="term" value="P:phosphorelay signal transduction system"/>
    <property type="evidence" value="ECO:0007669"/>
    <property type="project" value="InterPro"/>
</dbReference>
<protein>
    <submittedName>
        <fullName evidence="4">Two-component response regulator</fullName>
    </submittedName>
</protein>
<dbReference type="PROSITE" id="PS50110">
    <property type="entry name" value="RESPONSE_REGULATORY"/>
    <property type="match status" value="1"/>
</dbReference>